<reference evidence="2 3" key="1">
    <citation type="submission" date="2018-10" db="EMBL/GenBank/DDBJ databases">
        <title>Sequencing the genomes of 1000 actinobacteria strains.</title>
        <authorList>
            <person name="Klenk H.-P."/>
        </authorList>
    </citation>
    <scope>NUCLEOTIDE SEQUENCE [LARGE SCALE GENOMIC DNA]</scope>
    <source>
        <strain evidence="2 3">DSM 45175</strain>
    </source>
</reference>
<dbReference type="OrthoDB" id="63519at2"/>
<protein>
    <submittedName>
        <fullName evidence="2">Pimeloyl-ACP methyl ester carboxylesterase</fullName>
    </submittedName>
</protein>
<proteinExistence type="predicted"/>
<evidence type="ECO:0000313" key="3">
    <source>
        <dbReference type="Proteomes" id="UP000277671"/>
    </source>
</evidence>
<dbReference type="GO" id="GO:0016020">
    <property type="term" value="C:membrane"/>
    <property type="evidence" value="ECO:0007669"/>
    <property type="project" value="TreeGrafter"/>
</dbReference>
<dbReference type="PANTHER" id="PTHR43798">
    <property type="entry name" value="MONOACYLGLYCEROL LIPASE"/>
    <property type="match status" value="1"/>
</dbReference>
<dbReference type="InterPro" id="IPR000073">
    <property type="entry name" value="AB_hydrolase_1"/>
</dbReference>
<gene>
    <name evidence="2" type="ORF">BDK92_5756</name>
</gene>
<dbReference type="AlphaFoldDB" id="A0A495JSL9"/>
<name>A0A495JSL9_9ACTN</name>
<dbReference type="PANTHER" id="PTHR43798:SF33">
    <property type="entry name" value="HYDROLASE, PUTATIVE (AFU_ORTHOLOGUE AFUA_2G14860)-RELATED"/>
    <property type="match status" value="1"/>
</dbReference>
<dbReference type="EMBL" id="RBKT01000001">
    <property type="protein sequence ID" value="RKR91362.1"/>
    <property type="molecule type" value="Genomic_DNA"/>
</dbReference>
<organism evidence="2 3">
    <name type="scientific">Micromonospora pisi</name>
    <dbReference type="NCBI Taxonomy" id="589240"/>
    <lineage>
        <taxon>Bacteria</taxon>
        <taxon>Bacillati</taxon>
        <taxon>Actinomycetota</taxon>
        <taxon>Actinomycetes</taxon>
        <taxon>Micromonosporales</taxon>
        <taxon>Micromonosporaceae</taxon>
        <taxon>Micromonospora</taxon>
    </lineage>
</organism>
<keyword evidence="3" id="KW-1185">Reference proteome</keyword>
<dbReference type="InterPro" id="IPR029058">
    <property type="entry name" value="AB_hydrolase_fold"/>
</dbReference>
<dbReference type="PRINTS" id="PR00111">
    <property type="entry name" value="ABHYDROLASE"/>
</dbReference>
<dbReference type="SUPFAM" id="SSF53474">
    <property type="entry name" value="alpha/beta-Hydrolases"/>
    <property type="match status" value="1"/>
</dbReference>
<accession>A0A495JSL9</accession>
<dbReference type="GO" id="GO:0003824">
    <property type="term" value="F:catalytic activity"/>
    <property type="evidence" value="ECO:0007669"/>
    <property type="project" value="UniProtKB-ARBA"/>
</dbReference>
<dbReference type="InterPro" id="IPR050266">
    <property type="entry name" value="AB_hydrolase_sf"/>
</dbReference>
<comment type="caution">
    <text evidence="2">The sequence shown here is derived from an EMBL/GenBank/DDBJ whole genome shotgun (WGS) entry which is preliminary data.</text>
</comment>
<dbReference type="Gene3D" id="3.40.50.1820">
    <property type="entry name" value="alpha/beta hydrolase"/>
    <property type="match status" value="1"/>
</dbReference>
<dbReference type="Pfam" id="PF00561">
    <property type="entry name" value="Abhydrolase_1"/>
    <property type="match status" value="1"/>
</dbReference>
<sequence>MPVVRDFFAVGGRRLSYLDFGGSGTPLLALHGHYNEASAFAPLAQALAPRWRVIALDQRGHGASDRAESYERDGYVADVAAFHRHLGFGPVAVLGHSLGGVNAYQYAARHADQVCALIVEDIGAIVDSDWSFTTSLPRHAPTRDALASALGAAAPYLECSFRPSEDGWGFSFDIDDTVASQKAVSGDHWKDWVSVGCPTLLIRGTRSDELAAAHAREMIARRAGQARLAELPAGHVVHHDAQVQFAAAVSAFLSEPH</sequence>
<evidence type="ECO:0000313" key="2">
    <source>
        <dbReference type="EMBL" id="RKR91362.1"/>
    </source>
</evidence>
<evidence type="ECO:0000259" key="1">
    <source>
        <dbReference type="Pfam" id="PF00561"/>
    </source>
</evidence>
<feature type="domain" description="AB hydrolase-1" evidence="1">
    <location>
        <begin position="26"/>
        <end position="240"/>
    </location>
</feature>
<dbReference type="Proteomes" id="UP000277671">
    <property type="component" value="Unassembled WGS sequence"/>
</dbReference>